<keyword evidence="2" id="KW-0472">Membrane</keyword>
<dbReference type="InterPro" id="IPR032689">
    <property type="entry name" value="TraG-D_C"/>
</dbReference>
<dbReference type="PANTHER" id="PTHR30121:SF6">
    <property type="entry name" value="SLR6007 PROTEIN"/>
    <property type="match status" value="1"/>
</dbReference>
<name>A0ABX5XTU0_9BACT</name>
<reference evidence="4 5" key="1">
    <citation type="submission" date="2019-02" db="EMBL/GenBank/DDBJ databases">
        <title>Deep-cultivation of Planctomycetes and their phenomic and genomic characterization uncovers novel biology.</title>
        <authorList>
            <person name="Wiegand S."/>
            <person name="Jogler M."/>
            <person name="Boedeker C."/>
            <person name="Pinto D."/>
            <person name="Vollmers J."/>
            <person name="Rivas-Marin E."/>
            <person name="Kohn T."/>
            <person name="Peeters S.H."/>
            <person name="Heuer A."/>
            <person name="Rast P."/>
            <person name="Oberbeckmann S."/>
            <person name="Bunk B."/>
            <person name="Jeske O."/>
            <person name="Meyerdierks A."/>
            <person name="Storesund J.E."/>
            <person name="Kallscheuer N."/>
            <person name="Luecker S."/>
            <person name="Lage O.M."/>
            <person name="Pohl T."/>
            <person name="Merkel B.J."/>
            <person name="Hornburger P."/>
            <person name="Mueller R.-W."/>
            <person name="Bruemmer F."/>
            <person name="Labrenz M."/>
            <person name="Spormann A.M."/>
            <person name="Op den Camp H."/>
            <person name="Overmann J."/>
            <person name="Amann R."/>
            <person name="Jetten M.S.M."/>
            <person name="Mascher T."/>
            <person name="Medema M.H."/>
            <person name="Devos D.P."/>
            <person name="Kaster A.-K."/>
            <person name="Ovreas L."/>
            <person name="Rohde M."/>
            <person name="Galperin M.Y."/>
            <person name="Jogler C."/>
        </authorList>
    </citation>
    <scope>NUCLEOTIDE SEQUENCE [LARGE SCALE GENOMIC DNA]</scope>
    <source>
        <strain evidence="4 5">TBK1r</strain>
    </source>
</reference>
<feature type="compositionally biased region" description="Basic residues" evidence="1">
    <location>
        <begin position="790"/>
        <end position="801"/>
    </location>
</feature>
<feature type="region of interest" description="Disordered" evidence="1">
    <location>
        <begin position="775"/>
        <end position="825"/>
    </location>
</feature>
<dbReference type="SUPFAM" id="SSF52540">
    <property type="entry name" value="P-loop containing nucleoside triphosphate hydrolases"/>
    <property type="match status" value="1"/>
</dbReference>
<dbReference type="EMBL" id="CP036432">
    <property type="protein sequence ID" value="QDV85443.1"/>
    <property type="molecule type" value="Genomic_DNA"/>
</dbReference>
<keyword evidence="2" id="KW-0812">Transmembrane</keyword>
<feature type="transmembrane region" description="Helical" evidence="2">
    <location>
        <begin position="240"/>
        <end position="265"/>
    </location>
</feature>
<evidence type="ECO:0000313" key="4">
    <source>
        <dbReference type="EMBL" id="QDV85443.1"/>
    </source>
</evidence>
<proteinExistence type="predicted"/>
<dbReference type="Proteomes" id="UP000318081">
    <property type="component" value="Chromosome"/>
</dbReference>
<organism evidence="4 5">
    <name type="scientific">Stieleria magnilauensis</name>
    <dbReference type="NCBI Taxonomy" id="2527963"/>
    <lineage>
        <taxon>Bacteria</taxon>
        <taxon>Pseudomonadati</taxon>
        <taxon>Planctomycetota</taxon>
        <taxon>Planctomycetia</taxon>
        <taxon>Pirellulales</taxon>
        <taxon>Pirellulaceae</taxon>
        <taxon>Stieleria</taxon>
    </lineage>
</organism>
<evidence type="ECO:0000256" key="2">
    <source>
        <dbReference type="SAM" id="Phobius"/>
    </source>
</evidence>
<feature type="domain" description="TraD/TraG TraM recognition site" evidence="3">
    <location>
        <begin position="608"/>
        <end position="709"/>
    </location>
</feature>
<dbReference type="Gene3D" id="3.40.50.300">
    <property type="entry name" value="P-loop containing nucleotide triphosphate hydrolases"/>
    <property type="match status" value="2"/>
</dbReference>
<evidence type="ECO:0000313" key="5">
    <source>
        <dbReference type="Proteomes" id="UP000318081"/>
    </source>
</evidence>
<feature type="transmembrane region" description="Helical" evidence="2">
    <location>
        <begin position="101"/>
        <end position="128"/>
    </location>
</feature>
<keyword evidence="5" id="KW-1185">Reference proteome</keyword>
<evidence type="ECO:0000256" key="1">
    <source>
        <dbReference type="SAM" id="MobiDB-lite"/>
    </source>
</evidence>
<dbReference type="PANTHER" id="PTHR30121">
    <property type="entry name" value="UNCHARACTERIZED PROTEIN YJGR-RELATED"/>
    <property type="match status" value="1"/>
</dbReference>
<dbReference type="InterPro" id="IPR027417">
    <property type="entry name" value="P-loop_NTPase"/>
</dbReference>
<accession>A0ABX5XTU0</accession>
<gene>
    <name evidence="4" type="ORF">TBK1r_44240</name>
</gene>
<evidence type="ECO:0000259" key="3">
    <source>
        <dbReference type="Pfam" id="PF12696"/>
    </source>
</evidence>
<feature type="transmembrane region" description="Helical" evidence="2">
    <location>
        <begin position="277"/>
        <end position="302"/>
    </location>
</feature>
<dbReference type="Pfam" id="PF12696">
    <property type="entry name" value="TraG-D_C"/>
    <property type="match status" value="1"/>
</dbReference>
<sequence length="825" mass="91131">MPRDTYYQSTGNPTQAEHLPSQELQIQFAHTSSEKPEDARFAWVVMRNLMLVSATCLAADWLGGAFHITFPLNFLVVVFGIRGMVSLWQRPSVYKPPLALVIVPCLIHFFIPPILLRAIVVSVAAAYVGRQFARHYVYLATSFPFDRTKAAKERLEWDELTIFSSLLVIPFGAAFVFPRFAPLLFIVVAAGCGLTVIAAGPINLTRQFSSAWYSWSTYNRHDKEAPGVLKSPAGTANERLGMAVFLVASMTLLLASVGPLAGIVWGSASEIFDAGNIIVGIVLTFVLVGLPIAVSAALVALVSLPAVIRFAKTTTATPRASDWQAVTDSIRSSSNPIERDSIYIGRVARDGAPLLVPRAVFHEHAHILGDSGSGKTARGLIPMAEQLLGDRESSLMVIDLKGDSQEMLSSLNECARRFGSPSQPIPVRHFSTREDHSTFAFNPFQLPCWKHLNLYQRTDVLCGALGLTYGTDYGRGFFSSANAAVLHATLRATPDVGSFAELSDRIAFVTKNSKTHGLNDGQSDAGNHLRMISDRLASFKPLNVTPEHCPNFYTFQQAMDPAQLFRRQEIFYFHLSSTLGPGSSPEIARLAMFMLLTTATLTQNRRQVYLMIDEFQRVAAHNVDTILQLARSMNIGVILANQSMLDLKRDDLVHVVEANCRYRQWYAVSSTEEQQRLSKSSGETIDVLHSESVSKQRDGFETRTTTTHGTKQFIAPRLSVNDIKLASDDPRKSIALITRGAGYSQFGGMPVIVESDFHISEQEFQARKNAPWPKVGTGSFVPADWEERKKTKPKTKPKKHGPVVTQETIGEEPSLFDEFLADQHK</sequence>
<feature type="transmembrane region" description="Helical" evidence="2">
    <location>
        <begin position="70"/>
        <end position="89"/>
    </location>
</feature>
<feature type="transmembrane region" description="Helical" evidence="2">
    <location>
        <begin position="183"/>
        <end position="204"/>
    </location>
</feature>
<protein>
    <submittedName>
        <fullName evidence="4">AAA-like domain protein</fullName>
    </submittedName>
</protein>
<dbReference type="InterPro" id="IPR051162">
    <property type="entry name" value="T4SS_component"/>
</dbReference>
<keyword evidence="2" id="KW-1133">Transmembrane helix</keyword>